<feature type="domain" description="AIG1-type G" evidence="4">
    <location>
        <begin position="132"/>
        <end position="315"/>
    </location>
</feature>
<feature type="compositionally biased region" description="Basic and acidic residues" evidence="3">
    <location>
        <begin position="59"/>
        <end position="68"/>
    </location>
</feature>
<dbReference type="Gene3D" id="3.40.50.300">
    <property type="entry name" value="P-loop containing nucleotide triphosphate hydrolases"/>
    <property type="match status" value="1"/>
</dbReference>
<name>A0A022PNH9_ERYGU</name>
<evidence type="ECO:0000313" key="5">
    <source>
        <dbReference type="EMBL" id="EYU17862.1"/>
    </source>
</evidence>
<protein>
    <recommendedName>
        <fullName evidence="4">AIG1-type G domain-containing protein</fullName>
    </recommendedName>
</protein>
<feature type="region of interest" description="Disordered" evidence="3">
    <location>
        <begin position="39"/>
        <end position="68"/>
    </location>
</feature>
<evidence type="ECO:0000256" key="2">
    <source>
        <dbReference type="ARBA" id="ARBA00023134"/>
    </source>
</evidence>
<reference evidence="5 6" key="1">
    <citation type="journal article" date="2013" name="Proc. Natl. Acad. Sci. U.S.A.">
        <title>Fine-scale variation in meiotic recombination in Mimulus inferred from population shotgun sequencing.</title>
        <authorList>
            <person name="Hellsten U."/>
            <person name="Wright K.M."/>
            <person name="Jenkins J."/>
            <person name="Shu S."/>
            <person name="Yuan Y."/>
            <person name="Wessler S.R."/>
            <person name="Schmutz J."/>
            <person name="Willis J.H."/>
            <person name="Rokhsar D.S."/>
        </authorList>
    </citation>
    <scope>NUCLEOTIDE SEQUENCE [LARGE SCALE GENOMIC DNA]</scope>
    <source>
        <strain evidence="6">cv. DUN x IM62</strain>
    </source>
</reference>
<sequence>IPAKNFGVFAFELLEAEVLSGDGDDGGVELPAVDGGLRVEFEDDFGGGSGSEPEYSDGSGREDRRQGGEDVVVGVGEGFEEEGDAVDVAGGVEEEEPGSGEWVVRRPGYLDHSDVVEFRQYFDVFEWDSEVAAVIVPVLIGKIGNGKSATGNSVLRRKAFKSTSSSTRVTNTCEMHTTTLLENGQNLVVVDTPDIYACWRYFRIFLQISVNTCDLMNQMQLPGLFDCSAEPQFIGKEIAKCINLTKDGIHAILLVASIKTRISKEEEEAGVLMLRSFFGPKIINYMIVVFTGGDDLEDDETLDDYFGRNCPQHYK</sequence>
<dbReference type="Proteomes" id="UP000030748">
    <property type="component" value="Unassembled WGS sequence"/>
</dbReference>
<dbReference type="InterPro" id="IPR027417">
    <property type="entry name" value="P-loop_NTPase"/>
</dbReference>
<dbReference type="Pfam" id="PF04548">
    <property type="entry name" value="AIG1"/>
    <property type="match status" value="2"/>
</dbReference>
<gene>
    <name evidence="5" type="ORF">MIMGU_mgv11b0181731mg</name>
</gene>
<evidence type="ECO:0000313" key="6">
    <source>
        <dbReference type="Proteomes" id="UP000030748"/>
    </source>
</evidence>
<dbReference type="PANTHER" id="PTHR10903">
    <property type="entry name" value="GTPASE, IMAP FAMILY MEMBER-RELATED"/>
    <property type="match status" value="1"/>
</dbReference>
<dbReference type="InterPro" id="IPR006703">
    <property type="entry name" value="G_AIG1"/>
</dbReference>
<dbReference type="PROSITE" id="PS51720">
    <property type="entry name" value="G_AIG1"/>
    <property type="match status" value="1"/>
</dbReference>
<dbReference type="STRING" id="4155.A0A022PNH9"/>
<dbReference type="AlphaFoldDB" id="A0A022PNH9"/>
<dbReference type="GO" id="GO:0003924">
    <property type="term" value="F:GTPase activity"/>
    <property type="evidence" value="ECO:0000318"/>
    <property type="project" value="GO_Central"/>
</dbReference>
<evidence type="ECO:0000259" key="4">
    <source>
        <dbReference type="PROSITE" id="PS51720"/>
    </source>
</evidence>
<dbReference type="EMBL" id="KI632352">
    <property type="protein sequence ID" value="EYU17862.1"/>
    <property type="molecule type" value="Genomic_DNA"/>
</dbReference>
<feature type="non-terminal residue" evidence="5">
    <location>
        <position position="1"/>
    </location>
</feature>
<keyword evidence="1" id="KW-0547">Nucleotide-binding</keyword>
<dbReference type="GO" id="GO:0005525">
    <property type="term" value="F:GTP binding"/>
    <property type="evidence" value="ECO:0007669"/>
    <property type="project" value="UniProtKB-KW"/>
</dbReference>
<proteinExistence type="predicted"/>
<dbReference type="SUPFAM" id="SSF52540">
    <property type="entry name" value="P-loop containing nucleoside triphosphate hydrolases"/>
    <property type="match status" value="1"/>
</dbReference>
<dbReference type="PANTHER" id="PTHR10903:SF184">
    <property type="entry name" value="GTP-BINDING PROTEIN A"/>
    <property type="match status" value="1"/>
</dbReference>
<evidence type="ECO:0000256" key="1">
    <source>
        <dbReference type="ARBA" id="ARBA00022741"/>
    </source>
</evidence>
<dbReference type="InterPro" id="IPR045058">
    <property type="entry name" value="GIMA/IAN/Toc"/>
</dbReference>
<organism evidence="5 6">
    <name type="scientific">Erythranthe guttata</name>
    <name type="common">Yellow monkey flower</name>
    <name type="synonym">Mimulus guttatus</name>
    <dbReference type="NCBI Taxonomy" id="4155"/>
    <lineage>
        <taxon>Eukaryota</taxon>
        <taxon>Viridiplantae</taxon>
        <taxon>Streptophyta</taxon>
        <taxon>Embryophyta</taxon>
        <taxon>Tracheophyta</taxon>
        <taxon>Spermatophyta</taxon>
        <taxon>Magnoliopsida</taxon>
        <taxon>eudicotyledons</taxon>
        <taxon>Gunneridae</taxon>
        <taxon>Pentapetalae</taxon>
        <taxon>asterids</taxon>
        <taxon>lamiids</taxon>
        <taxon>Lamiales</taxon>
        <taxon>Phrymaceae</taxon>
        <taxon>Erythranthe</taxon>
    </lineage>
</organism>
<evidence type="ECO:0000256" key="3">
    <source>
        <dbReference type="SAM" id="MobiDB-lite"/>
    </source>
</evidence>
<feature type="non-terminal residue" evidence="5">
    <location>
        <position position="315"/>
    </location>
</feature>
<keyword evidence="2" id="KW-0342">GTP-binding</keyword>
<keyword evidence="6" id="KW-1185">Reference proteome</keyword>
<accession>A0A022PNH9</accession>